<evidence type="ECO:0000256" key="2">
    <source>
        <dbReference type="ARBA" id="ARBA00018804"/>
    </source>
</evidence>
<evidence type="ECO:0000313" key="7">
    <source>
        <dbReference type="Proteomes" id="UP001318040"/>
    </source>
</evidence>
<evidence type="ECO:0000256" key="5">
    <source>
        <dbReference type="ARBA" id="ARBA00045173"/>
    </source>
</evidence>
<reference evidence="8" key="1">
    <citation type="submission" date="2025-08" db="UniProtKB">
        <authorList>
            <consortium name="RefSeq"/>
        </authorList>
    </citation>
    <scope>IDENTIFICATION</scope>
    <source>
        <tissue evidence="8">Sperm</tissue>
    </source>
</reference>
<evidence type="ECO:0000256" key="1">
    <source>
        <dbReference type="ARBA" id="ARBA00008384"/>
    </source>
</evidence>
<dbReference type="RefSeq" id="XP_032828421.1">
    <property type="nucleotide sequence ID" value="XM_032972530.1"/>
</dbReference>
<accession>A0AAJ7U4C7</accession>
<dbReference type="InterPro" id="IPR051374">
    <property type="entry name" value="Ataxin-10/CTR86_families"/>
</dbReference>
<dbReference type="GO" id="GO:0051301">
    <property type="term" value="P:cell division"/>
    <property type="evidence" value="ECO:0007669"/>
    <property type="project" value="UniProtKB-KW"/>
</dbReference>
<dbReference type="PANTHER" id="PTHR13255">
    <property type="entry name" value="ATAXIN-10"/>
    <property type="match status" value="1"/>
</dbReference>
<evidence type="ECO:0000256" key="4">
    <source>
        <dbReference type="ARBA" id="ARBA00023306"/>
    </source>
</evidence>
<organism evidence="7 8">
    <name type="scientific">Petromyzon marinus</name>
    <name type="common">Sea lamprey</name>
    <dbReference type="NCBI Taxonomy" id="7757"/>
    <lineage>
        <taxon>Eukaryota</taxon>
        <taxon>Metazoa</taxon>
        <taxon>Chordata</taxon>
        <taxon>Craniata</taxon>
        <taxon>Vertebrata</taxon>
        <taxon>Cyclostomata</taxon>
        <taxon>Hyperoartia</taxon>
        <taxon>Petromyzontiformes</taxon>
        <taxon>Petromyzontidae</taxon>
        <taxon>Petromyzon</taxon>
    </lineage>
</organism>
<dbReference type="PANTHER" id="PTHR13255:SF0">
    <property type="entry name" value="ATAXIN-10"/>
    <property type="match status" value="1"/>
</dbReference>
<keyword evidence="4" id="KW-0131">Cell cycle</keyword>
<protein>
    <recommendedName>
        <fullName evidence="2">Ataxin-10</fullName>
    </recommendedName>
</protein>
<evidence type="ECO:0000256" key="3">
    <source>
        <dbReference type="ARBA" id="ARBA00022618"/>
    </source>
</evidence>
<gene>
    <name evidence="8" type="primary">ATXN10</name>
</gene>
<keyword evidence="3" id="KW-0132">Cell division</keyword>
<evidence type="ECO:0000259" key="6">
    <source>
        <dbReference type="Pfam" id="PF09759"/>
    </source>
</evidence>
<comment type="similarity">
    <text evidence="1">Belongs to the ataxin-10 family.</text>
</comment>
<dbReference type="AlphaFoldDB" id="A0AAJ7U4C7"/>
<dbReference type="GO" id="GO:0005829">
    <property type="term" value="C:cytosol"/>
    <property type="evidence" value="ECO:0007669"/>
    <property type="project" value="TreeGrafter"/>
</dbReference>
<dbReference type="Proteomes" id="UP001318040">
    <property type="component" value="Chromosome 48"/>
</dbReference>
<dbReference type="GO" id="GO:0031175">
    <property type="term" value="P:neuron projection development"/>
    <property type="evidence" value="ECO:0007669"/>
    <property type="project" value="TreeGrafter"/>
</dbReference>
<dbReference type="InterPro" id="IPR016024">
    <property type="entry name" value="ARM-type_fold"/>
</dbReference>
<dbReference type="InterPro" id="IPR019156">
    <property type="entry name" value="Ataxin-10_domain"/>
</dbReference>
<dbReference type="CTD" id="25814"/>
<dbReference type="KEGG" id="pmrn:116952829"/>
<dbReference type="Gene3D" id="1.25.10.10">
    <property type="entry name" value="Leucine-rich Repeat Variant"/>
    <property type="match status" value="2"/>
</dbReference>
<dbReference type="Pfam" id="PF09759">
    <property type="entry name" value="Atx10homo_assoc"/>
    <property type="match status" value="1"/>
</dbReference>
<feature type="domain" description="Ataxin-10" evidence="6">
    <location>
        <begin position="404"/>
        <end position="500"/>
    </location>
</feature>
<dbReference type="InterPro" id="IPR011989">
    <property type="entry name" value="ARM-like"/>
</dbReference>
<comment type="function">
    <text evidence="5">May play a role in the regulation of cytokinesis. May play a role in signaling by stimulating protein glycosylation. Induces neuritogenesis by activating the Ras-MAP kinase pathway and is necessary for the survival of cerebellar neurons. Does not appear to play a major role in ciliogenesis.</text>
</comment>
<evidence type="ECO:0000313" key="8">
    <source>
        <dbReference type="RefSeq" id="XP_032828421.1"/>
    </source>
</evidence>
<keyword evidence="7" id="KW-1185">Reference proteome</keyword>
<proteinExistence type="inferred from homology"/>
<sequence>MAASMEATDVAALAARLRDEAASRLADAAAIATAAAGARDPGAAAAAWRPLLGTLRSLTAAFVHPANREAAEPALFDCLGQLLGAVTAPVRAGGAGAGSDRPELEVAGECFRCLRNACVQCPANQRRVREAGLITAVAQLLLAFPPPPSAPDEPYFTAARCCLQVLGNVAAGNTDTREAVWAATYPQLYLKFLQCGDAKTLDYSCMALHTCAGPSQVARLACDPPGVLIARALLALCSRPHLEWPLLMVTERFLKSSTLLAQLYEHLDLKLRLTLLDLLLASLAEESPSAFAEATTPAPAPFLMRLADELRTTGPAVLRLASLCAEAAAGDEEALLVARTLSVLCEATSEARGDSCLRDHPTLLAAAVDLLGECHRVGREGHNAFSLAQGSGGLSPAAHPAHGLKRDLVRLVGNLCFAHRSNQDQVRDLEGIPLILESTNIDDNNPFIAQWAVLAVRNLTQGNVENQEAIRRLERRGAAQSPLLGALGVGVEEREGRVYLKATSKTTPPS</sequence>
<name>A0AAJ7U4C7_PETMA</name>
<dbReference type="SUPFAM" id="SSF48371">
    <property type="entry name" value="ARM repeat"/>
    <property type="match status" value="1"/>
</dbReference>